<dbReference type="Proteomes" id="UP000292884">
    <property type="component" value="Unassembled WGS sequence"/>
</dbReference>
<dbReference type="RefSeq" id="WP_131554570.1">
    <property type="nucleotide sequence ID" value="NZ_SJSK01000005.1"/>
</dbReference>
<dbReference type="AlphaFoldDB" id="A0A4R0MNY9"/>
<accession>A0A4R0MNY9</accession>
<name>A0A4R0MNY9_9SPHI</name>
<evidence type="ECO:0000313" key="3">
    <source>
        <dbReference type="Proteomes" id="UP000292884"/>
    </source>
</evidence>
<evidence type="ECO:0000259" key="1">
    <source>
        <dbReference type="Pfam" id="PF02230"/>
    </source>
</evidence>
<dbReference type="SUPFAM" id="SSF53474">
    <property type="entry name" value="alpha/beta-Hydrolases"/>
    <property type="match status" value="1"/>
</dbReference>
<dbReference type="OrthoDB" id="9801763at2"/>
<keyword evidence="2" id="KW-0378">Hydrolase</keyword>
<comment type="caution">
    <text evidence="2">The sequence shown here is derived from an EMBL/GenBank/DDBJ whole genome shotgun (WGS) entry which is preliminary data.</text>
</comment>
<protein>
    <submittedName>
        <fullName evidence="2">Alpha/beta hydrolase</fullName>
    </submittedName>
</protein>
<dbReference type="GO" id="GO:0016787">
    <property type="term" value="F:hydrolase activity"/>
    <property type="evidence" value="ECO:0007669"/>
    <property type="project" value="UniProtKB-KW"/>
</dbReference>
<dbReference type="Pfam" id="PF02230">
    <property type="entry name" value="Abhydrolase_2"/>
    <property type="match status" value="1"/>
</dbReference>
<proteinExistence type="predicted"/>
<gene>
    <name evidence="2" type="ORF">EZ428_17895</name>
</gene>
<dbReference type="EMBL" id="SJSK01000005">
    <property type="protein sequence ID" value="TCC88515.1"/>
    <property type="molecule type" value="Genomic_DNA"/>
</dbReference>
<organism evidence="2 3">
    <name type="scientific">Pedobacter frigiditerrae</name>
    <dbReference type="NCBI Taxonomy" id="2530452"/>
    <lineage>
        <taxon>Bacteria</taxon>
        <taxon>Pseudomonadati</taxon>
        <taxon>Bacteroidota</taxon>
        <taxon>Sphingobacteriia</taxon>
        <taxon>Sphingobacteriales</taxon>
        <taxon>Sphingobacteriaceae</taxon>
        <taxon>Pedobacter</taxon>
    </lineage>
</organism>
<sequence>MEYQSLKYIYQAAPIQPAATLLLLHGTGGNETDLLPLASNFGNNINILSVRGNVTEHGMPRFFKRLGMGIFDEKDLSFRTQELIHFLRETSKKENFDINKVIALGYSNGANIAGAVLIDEPGLLAGAILFRPMQPYKQLPAFKAVNQAPVLLTLGQFDTTIDPDATNAYVTALQNNGFATTAMNLSTGHNLIQEDISLALDWYHKNFSNGNI</sequence>
<keyword evidence="3" id="KW-1185">Reference proteome</keyword>
<feature type="domain" description="Phospholipase/carboxylesterase/thioesterase" evidence="1">
    <location>
        <begin position="17"/>
        <end position="195"/>
    </location>
</feature>
<dbReference type="InterPro" id="IPR029058">
    <property type="entry name" value="AB_hydrolase_fold"/>
</dbReference>
<evidence type="ECO:0000313" key="2">
    <source>
        <dbReference type="EMBL" id="TCC88515.1"/>
    </source>
</evidence>
<dbReference type="Gene3D" id="3.40.50.1820">
    <property type="entry name" value="alpha/beta hydrolase"/>
    <property type="match status" value="1"/>
</dbReference>
<reference evidence="2 3" key="1">
    <citation type="submission" date="2019-02" db="EMBL/GenBank/DDBJ databases">
        <title>Pedobacter sp. RP-1-13 sp. nov., isolated from Arctic soil.</title>
        <authorList>
            <person name="Dahal R.H."/>
        </authorList>
    </citation>
    <scope>NUCLEOTIDE SEQUENCE [LARGE SCALE GENOMIC DNA]</scope>
    <source>
        <strain evidence="2 3">RP-1-13</strain>
    </source>
</reference>
<dbReference type="InterPro" id="IPR003140">
    <property type="entry name" value="PLipase/COase/thioEstase"/>
</dbReference>